<evidence type="ECO:0000259" key="1">
    <source>
        <dbReference type="Pfam" id="PF00501"/>
    </source>
</evidence>
<dbReference type="InterPro" id="IPR020845">
    <property type="entry name" value="AMP-binding_CS"/>
</dbReference>
<dbReference type="NCBIfam" id="NF006181">
    <property type="entry name" value="PRK08314.1"/>
    <property type="match status" value="1"/>
</dbReference>
<gene>
    <name evidence="3" type="ORF">E8L99_09285</name>
</gene>
<proteinExistence type="predicted"/>
<dbReference type="OrthoDB" id="9803968at2"/>
<reference evidence="3 4" key="1">
    <citation type="submission" date="2019-04" db="EMBL/GenBank/DDBJ databases">
        <title>Phreatobacter aquaticus sp. nov.</title>
        <authorList>
            <person name="Choi A."/>
            <person name="Baek K."/>
        </authorList>
    </citation>
    <scope>NUCLEOTIDE SEQUENCE [LARGE SCALE GENOMIC DNA]</scope>
    <source>
        <strain evidence="3 4">NMCR1094</strain>
    </source>
</reference>
<dbReference type="Gene3D" id="3.40.50.12780">
    <property type="entry name" value="N-terminal domain of ligase-like"/>
    <property type="match status" value="1"/>
</dbReference>
<dbReference type="PANTHER" id="PTHR43767">
    <property type="entry name" value="LONG-CHAIN-FATTY-ACID--COA LIGASE"/>
    <property type="match status" value="1"/>
</dbReference>
<sequence>MADTDPRPFWPKGLRRGLRPLPQSMCEALRRSAARVPDRTAIVFYGAEISYRDLLSRVETLAAWLQHEAGLAFGDRVLLDMQNSPHFIIAYQAILRAGGVVVPVNPMNLADELAYLAEDSGAKIALIGAELIARFKTLSANGLRIVVAAYGEDIPVPAPFTLPAVIAECVLPAELPPGFVSWAAAMSETRPPRPDTAGWNDLCVMPYTSGTTGKPKACMHPHASAVFTAVAQAEWYGFGEDSVLTAFMPMFHVAGMQFSMNGGLSAGATLIVMCRWDRDLIGPLFRRYHVTGWSAAPTMVVDVLAASSFEPSDFKHLRTLTGGGATMPAAVVEELQQRYGLTFVEGYGLSESLSATHINPPDRAKPQCLGIPIHETISKVIDPETLDNVPDGTVGEIIIAGPQIMRGYWNRPDADAGVFLEQDGHLFLRTGDLGYRDEDGYYFLVDRLKRMISVSGFKVWPAECEAMLYRHPAIQECCVIAAPDSHSGELVKAFVVLKAGQSLTAAELIQWARGIMAAYKAPRQVEFVSALPRSGSNKIDWRKLQDQERAAVAGGTA</sequence>
<dbReference type="InterPro" id="IPR042099">
    <property type="entry name" value="ANL_N_sf"/>
</dbReference>
<evidence type="ECO:0000313" key="4">
    <source>
        <dbReference type="Proteomes" id="UP000298588"/>
    </source>
</evidence>
<organism evidence="3 4">
    <name type="scientific">Phreatobacter aquaticus</name>
    <dbReference type="NCBI Taxonomy" id="2570229"/>
    <lineage>
        <taxon>Bacteria</taxon>
        <taxon>Pseudomonadati</taxon>
        <taxon>Pseudomonadota</taxon>
        <taxon>Alphaproteobacteria</taxon>
        <taxon>Hyphomicrobiales</taxon>
        <taxon>Phreatobacteraceae</taxon>
        <taxon>Phreatobacter</taxon>
    </lineage>
</organism>
<accession>A0A4D7QN13</accession>
<feature type="domain" description="AMP-binding enzyme C-terminal" evidence="2">
    <location>
        <begin position="463"/>
        <end position="538"/>
    </location>
</feature>
<feature type="domain" description="AMP-dependent synthetase/ligase" evidence="1">
    <location>
        <begin position="29"/>
        <end position="409"/>
    </location>
</feature>
<dbReference type="EMBL" id="CP039865">
    <property type="protein sequence ID" value="QCK88715.1"/>
    <property type="molecule type" value="Genomic_DNA"/>
</dbReference>
<evidence type="ECO:0000259" key="2">
    <source>
        <dbReference type="Pfam" id="PF13193"/>
    </source>
</evidence>
<dbReference type="InterPro" id="IPR025110">
    <property type="entry name" value="AMP-bd_C"/>
</dbReference>
<keyword evidence="3" id="KW-0436">Ligase</keyword>
<dbReference type="SUPFAM" id="SSF56801">
    <property type="entry name" value="Acetyl-CoA synthetase-like"/>
    <property type="match status" value="1"/>
</dbReference>
<name>A0A4D7QN13_9HYPH</name>
<dbReference type="InterPro" id="IPR000873">
    <property type="entry name" value="AMP-dep_synth/lig_dom"/>
</dbReference>
<dbReference type="AlphaFoldDB" id="A0A4D7QN13"/>
<dbReference type="GO" id="GO:0016878">
    <property type="term" value="F:acid-thiol ligase activity"/>
    <property type="evidence" value="ECO:0007669"/>
    <property type="project" value="UniProtKB-ARBA"/>
</dbReference>
<keyword evidence="4" id="KW-1185">Reference proteome</keyword>
<dbReference type="InterPro" id="IPR050237">
    <property type="entry name" value="ATP-dep_AMP-bd_enzyme"/>
</dbReference>
<dbReference type="PROSITE" id="PS00455">
    <property type="entry name" value="AMP_BINDING"/>
    <property type="match status" value="1"/>
</dbReference>
<dbReference type="KEGG" id="paqt:E8L99_09285"/>
<dbReference type="Gene3D" id="3.30.300.30">
    <property type="match status" value="1"/>
</dbReference>
<dbReference type="Pfam" id="PF13193">
    <property type="entry name" value="AMP-binding_C"/>
    <property type="match status" value="1"/>
</dbReference>
<dbReference type="Proteomes" id="UP000298588">
    <property type="component" value="Chromosome"/>
</dbReference>
<protein>
    <submittedName>
        <fullName evidence="3">Long-chain fatty acid--CoA ligase</fullName>
    </submittedName>
</protein>
<evidence type="ECO:0000313" key="3">
    <source>
        <dbReference type="EMBL" id="QCK88715.1"/>
    </source>
</evidence>
<dbReference type="PANTHER" id="PTHR43767:SF1">
    <property type="entry name" value="NONRIBOSOMAL PEPTIDE SYNTHASE PES1 (EUROFUNG)-RELATED"/>
    <property type="match status" value="1"/>
</dbReference>
<dbReference type="InterPro" id="IPR045851">
    <property type="entry name" value="AMP-bd_C_sf"/>
</dbReference>
<dbReference type="Pfam" id="PF00501">
    <property type="entry name" value="AMP-binding"/>
    <property type="match status" value="1"/>
</dbReference>